<organism evidence="1">
    <name type="scientific">Oikopleura dioica</name>
    <name type="common">Tunicate</name>
    <dbReference type="NCBI Taxonomy" id="34765"/>
    <lineage>
        <taxon>Eukaryota</taxon>
        <taxon>Metazoa</taxon>
        <taxon>Chordata</taxon>
        <taxon>Tunicata</taxon>
        <taxon>Appendicularia</taxon>
        <taxon>Copelata</taxon>
        <taxon>Oikopleuridae</taxon>
        <taxon>Oikopleura</taxon>
    </lineage>
</organism>
<name>E4YVQ4_OIKDI</name>
<sequence>MIGNHKKIPNKAISMSKTHIVGTQLMTFWLHAQIDLMVQLQCVCLN</sequence>
<dbReference type="AlphaFoldDB" id="E4YVQ4"/>
<proteinExistence type="predicted"/>
<dbReference type="Proteomes" id="UP000011014">
    <property type="component" value="Unassembled WGS sequence"/>
</dbReference>
<reference evidence="1" key="1">
    <citation type="journal article" date="2010" name="Science">
        <title>Plasticity of animal genome architecture unmasked by rapid evolution of a pelagic tunicate.</title>
        <authorList>
            <person name="Denoeud F."/>
            <person name="Henriet S."/>
            <person name="Mungpakdee S."/>
            <person name="Aury J.M."/>
            <person name="Da Silva C."/>
            <person name="Brinkmann H."/>
            <person name="Mikhaleva J."/>
            <person name="Olsen L.C."/>
            <person name="Jubin C."/>
            <person name="Canestro C."/>
            <person name="Bouquet J.M."/>
            <person name="Danks G."/>
            <person name="Poulain J."/>
            <person name="Campsteijn C."/>
            <person name="Adamski M."/>
            <person name="Cross I."/>
            <person name="Yadetie F."/>
            <person name="Muffato M."/>
            <person name="Louis A."/>
            <person name="Butcher S."/>
            <person name="Tsagkogeorga G."/>
            <person name="Konrad A."/>
            <person name="Singh S."/>
            <person name="Jensen M.F."/>
            <person name="Cong E.H."/>
            <person name="Eikeseth-Otteraa H."/>
            <person name="Noel B."/>
            <person name="Anthouard V."/>
            <person name="Porcel B.M."/>
            <person name="Kachouri-Lafond R."/>
            <person name="Nishino A."/>
            <person name="Ugolini M."/>
            <person name="Chourrout P."/>
            <person name="Nishida H."/>
            <person name="Aasland R."/>
            <person name="Huzurbazar S."/>
            <person name="Westhof E."/>
            <person name="Delsuc F."/>
            <person name="Lehrach H."/>
            <person name="Reinhardt R."/>
            <person name="Weissenbach J."/>
            <person name="Roy S.W."/>
            <person name="Artiguenave F."/>
            <person name="Postlethwait J.H."/>
            <person name="Manak J.R."/>
            <person name="Thompson E.M."/>
            <person name="Jaillon O."/>
            <person name="Du Pasquier L."/>
            <person name="Boudinot P."/>
            <person name="Liberles D.A."/>
            <person name="Volff J.N."/>
            <person name="Philippe H."/>
            <person name="Lenhard B."/>
            <person name="Roest Crollius H."/>
            <person name="Wincker P."/>
            <person name="Chourrout D."/>
        </authorList>
    </citation>
    <scope>NUCLEOTIDE SEQUENCE [LARGE SCALE GENOMIC DNA]</scope>
</reference>
<accession>E4YVQ4</accession>
<protein>
    <submittedName>
        <fullName evidence="1">Uncharacterized protein</fullName>
    </submittedName>
</protein>
<evidence type="ECO:0000313" key="1">
    <source>
        <dbReference type="EMBL" id="CBY39539.1"/>
    </source>
</evidence>
<dbReference type="EMBL" id="FN655568">
    <property type="protein sequence ID" value="CBY39539.1"/>
    <property type="molecule type" value="Genomic_DNA"/>
</dbReference>
<gene>
    <name evidence="1" type="ORF">GSOID_T00020111001</name>
</gene>